<dbReference type="EMBL" id="LWBS01000219">
    <property type="protein sequence ID" value="OAP94281.1"/>
    <property type="molecule type" value="Genomic_DNA"/>
</dbReference>
<accession>A0A179BSZ4</accession>
<dbReference type="Gene3D" id="3.40.630.30">
    <property type="match status" value="1"/>
</dbReference>
<comment type="caution">
    <text evidence="2">The sequence shown here is derived from an EMBL/GenBank/DDBJ whole genome shotgun (WGS) entry which is preliminary data.</text>
</comment>
<organism evidence="2">
    <name type="scientific">Rhizobium leguminosarum</name>
    <dbReference type="NCBI Taxonomy" id="384"/>
    <lineage>
        <taxon>Bacteria</taxon>
        <taxon>Pseudomonadati</taxon>
        <taxon>Pseudomonadota</taxon>
        <taxon>Alphaproteobacteria</taxon>
        <taxon>Hyphomicrobiales</taxon>
        <taxon>Rhizobiaceae</taxon>
        <taxon>Rhizobium/Agrobacterium group</taxon>
        <taxon>Rhizobium</taxon>
    </lineage>
</organism>
<protein>
    <submittedName>
        <fullName evidence="2">Acetyltransferase</fullName>
    </submittedName>
</protein>
<dbReference type="AlphaFoldDB" id="A0A179BSZ4"/>
<sequence>MVEVARAGQADIDWLVREDASAGEAWVSRCVALGEYLVAREADQIVGFLRFSRFWGRVPYMEMIRVLPGHRRSGVGTALFLAWEEAMRGDGARLLMTSSECDESRPQDWHRRNGFSETGAIELPGLQSVPEVFFIKRIA</sequence>
<keyword evidence="2" id="KW-0808">Transferase</keyword>
<evidence type="ECO:0000259" key="1">
    <source>
        <dbReference type="PROSITE" id="PS51186"/>
    </source>
</evidence>
<dbReference type="InterPro" id="IPR000182">
    <property type="entry name" value="GNAT_dom"/>
</dbReference>
<dbReference type="eggNOG" id="COG0456">
    <property type="taxonomic scope" value="Bacteria"/>
</dbReference>
<dbReference type="Pfam" id="PF00583">
    <property type="entry name" value="Acetyltransf_1"/>
    <property type="match status" value="1"/>
</dbReference>
<feature type="domain" description="N-acetyltransferase" evidence="1">
    <location>
        <begin position="1"/>
        <end position="136"/>
    </location>
</feature>
<proteinExistence type="predicted"/>
<reference evidence="2" key="1">
    <citation type="submission" date="2016-04" db="EMBL/GenBank/DDBJ databases">
        <title>Fast-growing isolate from the root nodules of Vavilovia formosa.</title>
        <authorList>
            <person name="Kimeklis A."/>
            <person name="Safronova V."/>
            <person name="Belimov A."/>
            <person name="Andronov E."/>
        </authorList>
    </citation>
    <scope>NUCLEOTIDE SEQUENCE [LARGE SCALE GENOMIC DNA]</scope>
    <source>
        <strain evidence="2">Vaf-46</strain>
    </source>
</reference>
<dbReference type="GO" id="GO:0016747">
    <property type="term" value="F:acyltransferase activity, transferring groups other than amino-acyl groups"/>
    <property type="evidence" value="ECO:0007669"/>
    <property type="project" value="InterPro"/>
</dbReference>
<name>A0A179BSZ4_RHILE</name>
<dbReference type="PROSITE" id="PS51186">
    <property type="entry name" value="GNAT"/>
    <property type="match status" value="1"/>
</dbReference>
<gene>
    <name evidence="2" type="ORF">A4U53_22295</name>
</gene>
<dbReference type="RefSeq" id="WP_064247699.1">
    <property type="nucleotide sequence ID" value="NZ_CAXUSC020000001.1"/>
</dbReference>
<dbReference type="CDD" id="cd04301">
    <property type="entry name" value="NAT_SF"/>
    <property type="match status" value="1"/>
</dbReference>
<dbReference type="SUPFAM" id="SSF55729">
    <property type="entry name" value="Acyl-CoA N-acyltransferases (Nat)"/>
    <property type="match status" value="1"/>
</dbReference>
<evidence type="ECO:0000313" key="2">
    <source>
        <dbReference type="EMBL" id="OAP94281.1"/>
    </source>
</evidence>
<dbReference type="InterPro" id="IPR016181">
    <property type="entry name" value="Acyl_CoA_acyltransferase"/>
</dbReference>